<dbReference type="SUPFAM" id="SSF53254">
    <property type="entry name" value="Phosphoglycerate mutase-like"/>
    <property type="match status" value="1"/>
</dbReference>
<protein>
    <submittedName>
        <fullName evidence="1">Histidine phosphatase superfamily</fullName>
    </submittedName>
</protein>
<dbReference type="InterPro" id="IPR029033">
    <property type="entry name" value="His_PPase_superfam"/>
</dbReference>
<proteinExistence type="predicted"/>
<dbReference type="GeneID" id="87844909"/>
<dbReference type="CDD" id="cd07067">
    <property type="entry name" value="HP_PGM_like"/>
    <property type="match status" value="1"/>
</dbReference>
<organism evidence="1 2">
    <name type="scientific">Chaetomium fimeti</name>
    <dbReference type="NCBI Taxonomy" id="1854472"/>
    <lineage>
        <taxon>Eukaryota</taxon>
        <taxon>Fungi</taxon>
        <taxon>Dikarya</taxon>
        <taxon>Ascomycota</taxon>
        <taxon>Pezizomycotina</taxon>
        <taxon>Sordariomycetes</taxon>
        <taxon>Sordariomycetidae</taxon>
        <taxon>Sordariales</taxon>
        <taxon>Chaetomiaceae</taxon>
        <taxon>Chaetomium</taxon>
    </lineage>
</organism>
<reference evidence="1" key="2">
    <citation type="submission" date="2023-06" db="EMBL/GenBank/DDBJ databases">
        <authorList>
            <consortium name="Lawrence Berkeley National Laboratory"/>
            <person name="Haridas S."/>
            <person name="Hensen N."/>
            <person name="Bonometti L."/>
            <person name="Westerberg I."/>
            <person name="Brannstrom I.O."/>
            <person name="Guillou S."/>
            <person name="Cros-Aarteil S."/>
            <person name="Calhoun S."/>
            <person name="Kuo A."/>
            <person name="Mondo S."/>
            <person name="Pangilinan J."/>
            <person name="Riley R."/>
            <person name="Labutti K."/>
            <person name="Andreopoulos B."/>
            <person name="Lipzen A."/>
            <person name="Chen C."/>
            <person name="Yanf M."/>
            <person name="Daum C."/>
            <person name="Ng V."/>
            <person name="Clum A."/>
            <person name="Steindorff A."/>
            <person name="Ohm R."/>
            <person name="Martin F."/>
            <person name="Silar P."/>
            <person name="Natvig D."/>
            <person name="Lalanne C."/>
            <person name="Gautier V."/>
            <person name="Ament-Velasquez S.L."/>
            <person name="Kruys A."/>
            <person name="Hutchinson M.I."/>
            <person name="Powell A.J."/>
            <person name="Barry K."/>
            <person name="Miller A.N."/>
            <person name="Grigoriev I.V."/>
            <person name="Debuchy R."/>
            <person name="Gladieux P."/>
            <person name="Thoren M.H."/>
            <person name="Johannesson H."/>
        </authorList>
    </citation>
    <scope>NUCLEOTIDE SEQUENCE</scope>
    <source>
        <strain evidence="1">CBS 168.71</strain>
    </source>
</reference>
<name>A0AAE0HHN8_9PEZI</name>
<dbReference type="InterPro" id="IPR050275">
    <property type="entry name" value="PGM_Phosphatase"/>
</dbReference>
<sequence>MPSTIYLVRHAESVHNVTKDFNIRDPELTDLGLTQASALATSFPALSSAAVVLASPMTRAIQTTLAAFGAIIEDGVELVLDPDLQERSDLPCDTGSDLATLGERFGHLGVGFQRSLEDHWYVKEGPYAADDEAVAARAKTVRRKLQELANRLAEDGVPETKRDIVVVTHGVFMKFLAEDSTIDLPKAGWKAYTVEAEGAEPALIPVE</sequence>
<dbReference type="Pfam" id="PF00300">
    <property type="entry name" value="His_Phos_1"/>
    <property type="match status" value="1"/>
</dbReference>
<dbReference type="PANTHER" id="PTHR48100:SF54">
    <property type="entry name" value="PHOSPHATASE SPAC5H10.03-RELATED"/>
    <property type="match status" value="1"/>
</dbReference>
<dbReference type="AlphaFoldDB" id="A0AAE0HHN8"/>
<evidence type="ECO:0000313" key="2">
    <source>
        <dbReference type="Proteomes" id="UP001278766"/>
    </source>
</evidence>
<keyword evidence="2" id="KW-1185">Reference proteome</keyword>
<dbReference type="EMBL" id="JAUEPN010000003">
    <property type="protein sequence ID" value="KAK3296640.1"/>
    <property type="molecule type" value="Genomic_DNA"/>
</dbReference>
<evidence type="ECO:0000313" key="1">
    <source>
        <dbReference type="EMBL" id="KAK3296640.1"/>
    </source>
</evidence>
<reference evidence="1" key="1">
    <citation type="journal article" date="2023" name="Mol. Phylogenet. Evol.">
        <title>Genome-scale phylogeny and comparative genomics of the fungal order Sordariales.</title>
        <authorList>
            <person name="Hensen N."/>
            <person name="Bonometti L."/>
            <person name="Westerberg I."/>
            <person name="Brannstrom I.O."/>
            <person name="Guillou S."/>
            <person name="Cros-Aarteil S."/>
            <person name="Calhoun S."/>
            <person name="Haridas S."/>
            <person name="Kuo A."/>
            <person name="Mondo S."/>
            <person name="Pangilinan J."/>
            <person name="Riley R."/>
            <person name="LaButti K."/>
            <person name="Andreopoulos B."/>
            <person name="Lipzen A."/>
            <person name="Chen C."/>
            <person name="Yan M."/>
            <person name="Daum C."/>
            <person name="Ng V."/>
            <person name="Clum A."/>
            <person name="Steindorff A."/>
            <person name="Ohm R.A."/>
            <person name="Martin F."/>
            <person name="Silar P."/>
            <person name="Natvig D.O."/>
            <person name="Lalanne C."/>
            <person name="Gautier V."/>
            <person name="Ament-Velasquez S.L."/>
            <person name="Kruys A."/>
            <person name="Hutchinson M.I."/>
            <person name="Powell A.J."/>
            <person name="Barry K."/>
            <person name="Miller A.N."/>
            <person name="Grigoriev I.V."/>
            <person name="Debuchy R."/>
            <person name="Gladieux P."/>
            <person name="Hiltunen Thoren M."/>
            <person name="Johannesson H."/>
        </authorList>
    </citation>
    <scope>NUCLEOTIDE SEQUENCE</scope>
    <source>
        <strain evidence="1">CBS 168.71</strain>
    </source>
</reference>
<dbReference type="RefSeq" id="XP_062660154.1">
    <property type="nucleotide sequence ID" value="XM_062807961.1"/>
</dbReference>
<gene>
    <name evidence="1" type="ORF">B0H64DRAFT_472858</name>
</gene>
<dbReference type="Proteomes" id="UP001278766">
    <property type="component" value="Unassembled WGS sequence"/>
</dbReference>
<comment type="caution">
    <text evidence="1">The sequence shown here is derived from an EMBL/GenBank/DDBJ whole genome shotgun (WGS) entry which is preliminary data.</text>
</comment>
<dbReference type="SMART" id="SM00855">
    <property type="entry name" value="PGAM"/>
    <property type="match status" value="1"/>
</dbReference>
<dbReference type="GO" id="GO:0016791">
    <property type="term" value="F:phosphatase activity"/>
    <property type="evidence" value="ECO:0007669"/>
    <property type="project" value="TreeGrafter"/>
</dbReference>
<dbReference type="PANTHER" id="PTHR48100">
    <property type="entry name" value="BROAD-SPECIFICITY PHOSPHATASE YOR283W-RELATED"/>
    <property type="match status" value="1"/>
</dbReference>
<dbReference type="GO" id="GO:0005737">
    <property type="term" value="C:cytoplasm"/>
    <property type="evidence" value="ECO:0007669"/>
    <property type="project" value="TreeGrafter"/>
</dbReference>
<accession>A0AAE0HHN8</accession>
<dbReference type="InterPro" id="IPR013078">
    <property type="entry name" value="His_Pase_superF_clade-1"/>
</dbReference>
<dbReference type="Gene3D" id="3.40.50.1240">
    <property type="entry name" value="Phosphoglycerate mutase-like"/>
    <property type="match status" value="1"/>
</dbReference>